<evidence type="ECO:0000313" key="8">
    <source>
        <dbReference type="EMBL" id="KAK6206182.1"/>
    </source>
</evidence>
<dbReference type="Proteomes" id="UP001327957">
    <property type="component" value="Unassembled WGS sequence"/>
</dbReference>
<feature type="domain" description="Rhodopsin" evidence="7">
    <location>
        <begin position="84"/>
        <end position="161"/>
    </location>
</feature>
<feature type="transmembrane region" description="Helical" evidence="6">
    <location>
        <begin position="40"/>
        <end position="62"/>
    </location>
</feature>
<keyword evidence="3 6" id="KW-1133">Transmembrane helix</keyword>
<reference evidence="8 9" key="1">
    <citation type="submission" date="2023-04" db="EMBL/GenBank/DDBJ databases">
        <title>Colletotrichum tabacum stain YC1 causing leaf anthracnose on Nicotiana tabacum(L.) cv.</title>
        <authorList>
            <person name="Ji Z."/>
            <person name="Wang M."/>
            <person name="Zhang J."/>
            <person name="Wang N."/>
            <person name="Zhou Z."/>
        </authorList>
    </citation>
    <scope>NUCLEOTIDE SEQUENCE [LARGE SCALE GENOMIC DNA]</scope>
    <source>
        <strain evidence="8 9">YC1</strain>
    </source>
</reference>
<protein>
    <submittedName>
        <fullName evidence="8">Cfem domain-containing protein</fullName>
    </submittedName>
</protein>
<evidence type="ECO:0000256" key="1">
    <source>
        <dbReference type="ARBA" id="ARBA00004141"/>
    </source>
</evidence>
<feature type="transmembrane region" description="Helical" evidence="6">
    <location>
        <begin position="96"/>
        <end position="116"/>
    </location>
</feature>
<keyword evidence="2 6" id="KW-0812">Transmembrane</keyword>
<feature type="domain" description="Rhodopsin" evidence="7">
    <location>
        <begin position="4"/>
        <end position="77"/>
    </location>
</feature>
<keyword evidence="4 6" id="KW-0472">Membrane</keyword>
<evidence type="ECO:0000259" key="7">
    <source>
        <dbReference type="Pfam" id="PF20684"/>
    </source>
</evidence>
<organism evidence="8 9">
    <name type="scientific">Colletotrichum tabaci</name>
    <dbReference type="NCBI Taxonomy" id="1209068"/>
    <lineage>
        <taxon>Eukaryota</taxon>
        <taxon>Fungi</taxon>
        <taxon>Dikarya</taxon>
        <taxon>Ascomycota</taxon>
        <taxon>Pezizomycotina</taxon>
        <taxon>Sordariomycetes</taxon>
        <taxon>Hypocreomycetidae</taxon>
        <taxon>Glomerellales</taxon>
        <taxon>Glomerellaceae</taxon>
        <taxon>Colletotrichum</taxon>
        <taxon>Colletotrichum destructivum species complex</taxon>
    </lineage>
</organism>
<dbReference type="AlphaFoldDB" id="A0AAV9SSH2"/>
<feature type="transmembrane region" description="Helical" evidence="6">
    <location>
        <begin position="136"/>
        <end position="156"/>
    </location>
</feature>
<dbReference type="GO" id="GO:0016020">
    <property type="term" value="C:membrane"/>
    <property type="evidence" value="ECO:0007669"/>
    <property type="project" value="UniProtKB-SubCell"/>
</dbReference>
<proteinExistence type="inferred from homology"/>
<sequence>MSIILYALQTFYHSCIDMIKASILFTYLRIFHLPNEKIRIALWVIMAINILSGLAFIFVSLFRCQPISLAWKFWTGKATGKSTQIWGMNLARRKKIAVMSMFSLGLFITIVSAIRIPALLDFRKDPLNPTVAMMPIVIWSGVELNVGIFIACIPSIRQFFVRFILGHSEKKKCLAPITSG</sequence>
<dbReference type="InterPro" id="IPR049326">
    <property type="entry name" value="Rhodopsin_dom_fungi"/>
</dbReference>
<dbReference type="Pfam" id="PF20684">
    <property type="entry name" value="Fung_rhodopsin"/>
    <property type="match status" value="2"/>
</dbReference>
<evidence type="ECO:0000256" key="4">
    <source>
        <dbReference type="ARBA" id="ARBA00023136"/>
    </source>
</evidence>
<dbReference type="InterPro" id="IPR052337">
    <property type="entry name" value="SAT4-like"/>
</dbReference>
<evidence type="ECO:0000256" key="5">
    <source>
        <dbReference type="ARBA" id="ARBA00038359"/>
    </source>
</evidence>
<dbReference type="EMBL" id="JASAOK010000056">
    <property type="protein sequence ID" value="KAK6206182.1"/>
    <property type="molecule type" value="Genomic_DNA"/>
</dbReference>
<evidence type="ECO:0000256" key="2">
    <source>
        <dbReference type="ARBA" id="ARBA00022692"/>
    </source>
</evidence>
<comment type="caution">
    <text evidence="8">The sequence shown here is derived from an EMBL/GenBank/DDBJ whole genome shotgun (WGS) entry which is preliminary data.</text>
</comment>
<accession>A0AAV9SSH2</accession>
<evidence type="ECO:0000256" key="3">
    <source>
        <dbReference type="ARBA" id="ARBA00022989"/>
    </source>
</evidence>
<name>A0AAV9SSH2_9PEZI</name>
<evidence type="ECO:0000313" key="9">
    <source>
        <dbReference type="Proteomes" id="UP001327957"/>
    </source>
</evidence>
<comment type="similarity">
    <text evidence="5">Belongs to the SAT4 family.</text>
</comment>
<evidence type="ECO:0000256" key="6">
    <source>
        <dbReference type="SAM" id="Phobius"/>
    </source>
</evidence>
<comment type="subcellular location">
    <subcellularLocation>
        <location evidence="1">Membrane</location>
        <topology evidence="1">Multi-pass membrane protein</topology>
    </subcellularLocation>
</comment>
<keyword evidence="9" id="KW-1185">Reference proteome</keyword>
<dbReference type="PANTHER" id="PTHR33048:SF47">
    <property type="entry name" value="INTEGRAL MEMBRANE PROTEIN-RELATED"/>
    <property type="match status" value="1"/>
</dbReference>
<gene>
    <name evidence="8" type="ORF">QIS74_13601</name>
</gene>
<dbReference type="PANTHER" id="PTHR33048">
    <property type="entry name" value="PTH11-LIKE INTEGRAL MEMBRANE PROTEIN (AFU_ORTHOLOGUE AFUA_5G11245)"/>
    <property type="match status" value="1"/>
</dbReference>